<dbReference type="InterPro" id="IPR003591">
    <property type="entry name" value="Leu-rich_rpt_typical-subtyp"/>
</dbReference>
<reference evidence="4 5" key="1">
    <citation type="journal article" date="2013" name="PLoS ONE">
        <title>Genomic and secretomic analyses reveal unique features of the lignocellulolytic enzyme system of Penicillium decumbens.</title>
        <authorList>
            <person name="Liu G."/>
            <person name="Zhang L."/>
            <person name="Wei X."/>
            <person name="Zou G."/>
            <person name="Qin Y."/>
            <person name="Ma L."/>
            <person name="Li J."/>
            <person name="Zheng H."/>
            <person name="Wang S."/>
            <person name="Wang C."/>
            <person name="Xun L."/>
            <person name="Zhao G.-P."/>
            <person name="Zhou Z."/>
            <person name="Qu Y."/>
        </authorList>
    </citation>
    <scope>NUCLEOTIDE SEQUENCE [LARGE SCALE GENOMIC DNA]</scope>
    <source>
        <strain evidence="5">114-2 / CGMCC 5302</strain>
    </source>
</reference>
<dbReference type="PhylomeDB" id="S7ZQC9"/>
<dbReference type="SMART" id="SM00369">
    <property type="entry name" value="LRR_TYP"/>
    <property type="match status" value="8"/>
</dbReference>
<evidence type="ECO:0000256" key="3">
    <source>
        <dbReference type="SAM" id="MobiDB-lite"/>
    </source>
</evidence>
<keyword evidence="2" id="KW-0677">Repeat</keyword>
<feature type="region of interest" description="Disordered" evidence="3">
    <location>
        <begin position="249"/>
        <end position="297"/>
    </location>
</feature>
<dbReference type="HOGENOM" id="CLU_002093_0_0_1"/>
<evidence type="ECO:0000313" key="4">
    <source>
        <dbReference type="EMBL" id="EPS32930.1"/>
    </source>
</evidence>
<dbReference type="SUPFAM" id="SSF52047">
    <property type="entry name" value="RNI-like"/>
    <property type="match status" value="1"/>
</dbReference>
<keyword evidence="5" id="KW-1185">Reference proteome</keyword>
<dbReference type="GO" id="GO:0031028">
    <property type="term" value="P:septation initiation signaling"/>
    <property type="evidence" value="ECO:0007669"/>
    <property type="project" value="TreeGrafter"/>
</dbReference>
<sequence>MGNEPWLDSLSDDWPSAPATPTTEEPSRNLLGSSPRPSLNSPSRIPVAARRSIAQRPSPVDHSKKVTRPCHFIRREPPKPKTPRTPTIRPPPKPVSSTPTRSRRETPKASPKPSPKPSRKNSPKTTPKGSPRPSLGTFDKQLSNMDTRSPLRSVSNVSSQSGTPSSLQGTDTVQIKSTKGRKDGGDTPEWRRRLVRGEITAADQRDLFAPMGLESVFKPPSPGSGPGREGSMPFTKPDEQLWEFTDITSRRGSAPIADEKDNAETEVVEEAGSEEKTTSQSGTLGRASGESSPSGADFIVDEASQIDDLGVRTASGLEDLRNEGITPITFTRPNTLDGGAASEVIKSALKQVTNKLESLSLDPERRPDSPASDSFLFYNHSEPQLDLQSRDDSLLDVTSHSLPQDLSMGTADFSRRGASRAFHQKFSPSPFPSHRKRPNGVVNTKIRNSPLFGRSQNNKSPVLPRPTSSHVRPSTAGSGDADSKDGTMPSSGSPLKLFGEYDTFTNNRLMRRMSQFEGAFGDGSDGDEPPSPSEEARRKGESRSFLNSHHEPRAEISSRLNERLASRNAHRPRISRFGDGELDKFDFSDASPYENKLIYDEIQGFGSRPTSRKRSSDRQQYLRWSSQRQDSLRYARSASSGFTRKPSAWTRQSYFGPQRTRVTSRKYEKENMGFSETKRVPKATPADPRPKRRRTILRDDSAEPEVPLAHDDPSSNLGESMSLLQRSLLQHGMQAENGDYLAPPGLSQSIQRPRTPTPSQIRSSHESRIAPSGEYSETNFDQRDYSDSFSLEGDIPLVKVTGTSDSSRKGSITTQDYLNEATKIMDLIRSKGRPATGLTSVQESNPESEEDEGDSVYEDESTREAFSRPPSREGIDLRKQREPKELNPQILNYLKKYQEREEVEFGATGSVASLNTDNRLKPEQQRARGLIFEPRKRKPSGSIYDVAEDIAHDLMTINTQMSGFSVRSMPTGSSQNSTAKGMLSSDLVSHLIPEQVNGFVYDRSKHQWVKDDPHAAEPKTINHDDLEDPFKDIPDLSVDEIQEMMRIQSLGSQHPMPETAQAEAQSQPPNIAQPSTEPDHKPTKADESGHASSVRTRSTPLTSSALNTGTRTTSWGTDTALDRNQISGMVSMNDGLASYPQQEPKKSRVATITFSSPVVSHVAYQDDSINSDISPRNTESGAESINSKEAKNGSAPSTISVKSRESSAPGQPFVRRPVSRIDEHNEENTDDLSLVRLDGSLRAHEVAGISDKDQALVPLSSPGQENTYSFHLSPLADFSVNQLDRPSNPEMSYIAQRDNPTSLRQVHGTYALATEDLIKHITDAEPYEPFWEHIRRLRLRQKDLPGLHKLSQFCPRLEDLDVSDNNIGQLSGVPASLRTLKIARNSLSDLTAWSHLCNLQYLDISGNGIETLNGFSNLIHLRELRANDNKIRNIDGVLELNGLLSLQLRNNSMTTVDFQGTEMTRLRELDLSHNKLESVHNIEWLPSLTNLDLSVNQLSRLESPTALVSLRTLKLSENRLDALDMQSFSSVHLLYLDQNHLSTVTGLEFCRNLDVFSIREQTPAVKQGAEILLNIDLGLVKDIRKVFFSSNKLSEACIRPSSPLLQLQLLDVAACALKKLPADFSASFPNLKVLNLNFNSLDELEPLVGMNCLSRLAVAGNRLSRMRRVCQILSRLGRTNKKSLCSLRKLDLRGNPLTVGFYPPAVTGNGSKADRKPLTDLANAVVPGLESQRDLSDALTDLDSKDQAANIVTWDQASDTDKDKDVNDPFTLPVADPEADGKYLLHLDRATRMRRKVLELLLYAGTSGSLCTLDGLELRTSLEDNADMGQAWVRLEELGVLRRKAITSKN</sequence>
<name>S7ZQC9_PENO1</name>
<feature type="compositionally biased region" description="Polar residues" evidence="3">
    <location>
        <begin position="1168"/>
        <end position="1185"/>
    </location>
</feature>
<dbReference type="eggNOG" id="KOG0531">
    <property type="taxonomic scope" value="Eukaryota"/>
</dbReference>
<gene>
    <name evidence="4" type="ORF">PDE_07891</name>
</gene>
<feature type="compositionally biased region" description="Polar residues" evidence="3">
    <location>
        <begin position="1090"/>
        <end position="1107"/>
    </location>
</feature>
<dbReference type="OrthoDB" id="7451790at2759"/>
<dbReference type="SUPFAM" id="SSF52058">
    <property type="entry name" value="L domain-like"/>
    <property type="match status" value="1"/>
</dbReference>
<evidence type="ECO:0000256" key="2">
    <source>
        <dbReference type="ARBA" id="ARBA00022737"/>
    </source>
</evidence>
<dbReference type="InterPro" id="IPR001611">
    <property type="entry name" value="Leu-rich_rpt"/>
</dbReference>
<organism evidence="4 5">
    <name type="scientific">Penicillium oxalicum (strain 114-2 / CGMCC 5302)</name>
    <name type="common">Penicillium decumbens</name>
    <dbReference type="NCBI Taxonomy" id="933388"/>
    <lineage>
        <taxon>Eukaryota</taxon>
        <taxon>Fungi</taxon>
        <taxon>Dikarya</taxon>
        <taxon>Ascomycota</taxon>
        <taxon>Pezizomycotina</taxon>
        <taxon>Eurotiomycetes</taxon>
        <taxon>Eurotiomycetidae</taxon>
        <taxon>Eurotiales</taxon>
        <taxon>Aspergillaceae</taxon>
        <taxon>Penicillium</taxon>
    </lineage>
</organism>
<feature type="compositionally biased region" description="Low complexity" evidence="3">
    <location>
        <begin position="1108"/>
        <end position="1119"/>
    </location>
</feature>
<feature type="compositionally biased region" description="Low complexity" evidence="3">
    <location>
        <begin position="15"/>
        <end position="44"/>
    </location>
</feature>
<feature type="compositionally biased region" description="Acidic residues" evidence="3">
    <location>
        <begin position="846"/>
        <end position="859"/>
    </location>
</feature>
<keyword evidence="1" id="KW-0433">Leucine-rich repeat</keyword>
<evidence type="ECO:0000313" key="5">
    <source>
        <dbReference type="Proteomes" id="UP000019376"/>
    </source>
</evidence>
<dbReference type="GO" id="GO:0035591">
    <property type="term" value="F:signaling adaptor activity"/>
    <property type="evidence" value="ECO:0007669"/>
    <property type="project" value="TreeGrafter"/>
</dbReference>
<feature type="compositionally biased region" description="Polar residues" evidence="3">
    <location>
        <begin position="1194"/>
        <end position="1209"/>
    </location>
</feature>
<feature type="region of interest" description="Disordered" evidence="3">
    <location>
        <begin position="358"/>
        <end position="410"/>
    </location>
</feature>
<feature type="compositionally biased region" description="Basic and acidic residues" evidence="3">
    <location>
        <begin position="534"/>
        <end position="565"/>
    </location>
</feature>
<feature type="region of interest" description="Disordered" evidence="3">
    <location>
        <begin position="736"/>
        <end position="784"/>
    </location>
</feature>
<proteinExistence type="predicted"/>
<dbReference type="PANTHER" id="PTHR47566:SF1">
    <property type="entry name" value="PROTEIN NUD1"/>
    <property type="match status" value="1"/>
</dbReference>
<dbReference type="GO" id="GO:1902412">
    <property type="term" value="P:regulation of mitotic cytokinesis"/>
    <property type="evidence" value="ECO:0007669"/>
    <property type="project" value="TreeGrafter"/>
</dbReference>
<dbReference type="Gene3D" id="3.80.10.10">
    <property type="entry name" value="Ribonuclease Inhibitor"/>
    <property type="match status" value="2"/>
</dbReference>
<dbReference type="PANTHER" id="PTHR47566">
    <property type="match status" value="1"/>
</dbReference>
<feature type="region of interest" description="Disordered" evidence="3">
    <location>
        <begin position="1052"/>
        <end position="1120"/>
    </location>
</feature>
<feature type="compositionally biased region" description="Basic and acidic residues" evidence="3">
    <location>
        <begin position="1077"/>
        <end position="1089"/>
    </location>
</feature>
<protein>
    <submittedName>
        <fullName evidence="4">Uncharacterized protein</fullName>
    </submittedName>
</protein>
<dbReference type="InterPro" id="IPR032675">
    <property type="entry name" value="LRR_dom_sf"/>
</dbReference>
<dbReference type="GO" id="GO:0061499">
    <property type="term" value="C:outer plaque of mitotic spindle pole body"/>
    <property type="evidence" value="ECO:0007669"/>
    <property type="project" value="TreeGrafter"/>
</dbReference>
<feature type="compositionally biased region" description="Polar residues" evidence="3">
    <location>
        <begin position="454"/>
        <end position="477"/>
    </location>
</feature>
<dbReference type="InterPro" id="IPR052574">
    <property type="entry name" value="CDIRP"/>
</dbReference>
<feature type="region of interest" description="Disordered" evidence="3">
    <location>
        <begin position="604"/>
        <end position="718"/>
    </location>
</feature>
<dbReference type="EMBL" id="KB644414">
    <property type="protein sequence ID" value="EPS32930.1"/>
    <property type="molecule type" value="Genomic_DNA"/>
</dbReference>
<accession>S7ZQC9</accession>
<feature type="region of interest" description="Disordered" evidence="3">
    <location>
        <begin position="423"/>
        <end position="499"/>
    </location>
</feature>
<dbReference type="STRING" id="933388.S7ZQC9"/>
<feature type="region of interest" description="Disordered" evidence="3">
    <location>
        <begin position="512"/>
        <end position="588"/>
    </location>
</feature>
<feature type="region of interest" description="Disordered" evidence="3">
    <location>
        <begin position="1"/>
        <end position="237"/>
    </location>
</feature>
<feature type="compositionally biased region" description="Polar residues" evidence="3">
    <location>
        <begin position="140"/>
        <end position="177"/>
    </location>
</feature>
<feature type="compositionally biased region" description="Basic and acidic residues" evidence="3">
    <location>
        <begin position="665"/>
        <end position="679"/>
    </location>
</feature>
<feature type="compositionally biased region" description="Basic and acidic residues" evidence="3">
    <location>
        <begin position="860"/>
        <end position="883"/>
    </location>
</feature>
<feature type="region of interest" description="Disordered" evidence="3">
    <location>
        <begin position="829"/>
        <end position="883"/>
    </location>
</feature>
<dbReference type="SMART" id="SM00365">
    <property type="entry name" value="LRR_SD22"/>
    <property type="match status" value="5"/>
</dbReference>
<feature type="region of interest" description="Disordered" evidence="3">
    <location>
        <begin position="1013"/>
        <end position="1032"/>
    </location>
</feature>
<feature type="compositionally biased region" description="Polar residues" evidence="3">
    <location>
        <begin position="1062"/>
        <end position="1076"/>
    </location>
</feature>
<feature type="compositionally biased region" description="Polar residues" evidence="3">
    <location>
        <begin position="278"/>
        <end position="294"/>
    </location>
</feature>
<evidence type="ECO:0000256" key="1">
    <source>
        <dbReference type="ARBA" id="ARBA00022614"/>
    </source>
</evidence>
<dbReference type="Proteomes" id="UP000019376">
    <property type="component" value="Unassembled WGS sequence"/>
</dbReference>
<dbReference type="PROSITE" id="PS51450">
    <property type="entry name" value="LRR"/>
    <property type="match status" value="6"/>
</dbReference>
<feature type="compositionally biased region" description="Basic and acidic residues" evidence="3">
    <location>
        <begin position="180"/>
        <end position="196"/>
    </location>
</feature>
<feature type="compositionally biased region" description="Polar residues" evidence="3">
    <location>
        <begin position="746"/>
        <end position="762"/>
    </location>
</feature>
<feature type="region of interest" description="Disordered" evidence="3">
    <location>
        <begin position="1168"/>
        <end position="1227"/>
    </location>
</feature>
<feature type="compositionally biased region" description="Polar residues" evidence="3">
    <location>
        <begin position="618"/>
        <end position="629"/>
    </location>
</feature>
<feature type="compositionally biased region" description="Basic and acidic residues" evidence="3">
    <location>
        <begin position="576"/>
        <end position="587"/>
    </location>
</feature>